<comment type="caution">
    <text evidence="13">The sequence shown here is derived from an EMBL/GenBank/DDBJ whole genome shotgun (WGS) entry which is preliminary data.</text>
</comment>
<evidence type="ECO:0000256" key="4">
    <source>
        <dbReference type="ARBA" id="ARBA00011738"/>
    </source>
</evidence>
<dbReference type="GO" id="GO:0009228">
    <property type="term" value="P:thiamine biosynthetic process"/>
    <property type="evidence" value="ECO:0007669"/>
    <property type="project" value="UniProtKB-KW"/>
</dbReference>
<dbReference type="InterPro" id="IPR009014">
    <property type="entry name" value="Transketo_C/PFOR_II"/>
</dbReference>
<evidence type="ECO:0000256" key="11">
    <source>
        <dbReference type="ARBA" id="ARBA00023229"/>
    </source>
</evidence>
<feature type="domain" description="Transketolase-like pyrimidine-binding" evidence="12">
    <location>
        <begin position="275"/>
        <end position="440"/>
    </location>
</feature>
<evidence type="ECO:0000256" key="6">
    <source>
        <dbReference type="ARBA" id="ARBA00022679"/>
    </source>
</evidence>
<dbReference type="InterPro" id="IPR005477">
    <property type="entry name" value="Dxylulose-5-P_synthase"/>
</dbReference>
<dbReference type="NCBIfam" id="NF003933">
    <property type="entry name" value="PRK05444.2-2"/>
    <property type="match status" value="1"/>
</dbReference>
<evidence type="ECO:0000256" key="3">
    <source>
        <dbReference type="ARBA" id="ARBA00011081"/>
    </source>
</evidence>
<keyword evidence="7" id="KW-0479">Metal-binding</keyword>
<evidence type="ECO:0000313" key="14">
    <source>
        <dbReference type="Proteomes" id="UP000886667"/>
    </source>
</evidence>
<dbReference type="Gene3D" id="3.40.50.920">
    <property type="match status" value="1"/>
</dbReference>
<name>A0A9E4N302_9GAMM</name>
<dbReference type="InterPro" id="IPR033248">
    <property type="entry name" value="Transketolase_C"/>
</dbReference>
<gene>
    <name evidence="13" type="ORF">JAZ07_07725</name>
</gene>
<dbReference type="SMART" id="SM00861">
    <property type="entry name" value="Transket_pyr"/>
    <property type="match status" value="1"/>
</dbReference>
<dbReference type="Pfam" id="PF02780">
    <property type="entry name" value="Transketolase_C"/>
    <property type="match status" value="1"/>
</dbReference>
<dbReference type="SUPFAM" id="SSF52922">
    <property type="entry name" value="TK C-terminal domain-like"/>
    <property type="match status" value="1"/>
</dbReference>
<proteinExistence type="inferred from homology"/>
<dbReference type="GO" id="GO:0008661">
    <property type="term" value="F:1-deoxy-D-xylulose-5-phosphate synthase activity"/>
    <property type="evidence" value="ECO:0007669"/>
    <property type="project" value="UniProtKB-EC"/>
</dbReference>
<dbReference type="InterPro" id="IPR005475">
    <property type="entry name" value="Transketolase-like_Pyr-bd"/>
</dbReference>
<evidence type="ECO:0000256" key="9">
    <source>
        <dbReference type="ARBA" id="ARBA00022977"/>
    </source>
</evidence>
<dbReference type="PANTHER" id="PTHR43322:SF5">
    <property type="entry name" value="1-DEOXY-D-XYLULOSE-5-PHOSPHATE SYNTHASE, CHLOROPLASTIC"/>
    <property type="match status" value="1"/>
</dbReference>
<dbReference type="Pfam" id="PF13292">
    <property type="entry name" value="DXP_synthase_N"/>
    <property type="match status" value="1"/>
</dbReference>
<dbReference type="GO" id="GO:0016114">
    <property type="term" value="P:terpenoid biosynthetic process"/>
    <property type="evidence" value="ECO:0007669"/>
    <property type="project" value="InterPro"/>
</dbReference>
<evidence type="ECO:0000313" key="13">
    <source>
        <dbReference type="EMBL" id="MCG7946221.1"/>
    </source>
</evidence>
<organism evidence="13 14">
    <name type="scientific">Candidatus Thiodiazotropha taylori</name>
    <dbReference type="NCBI Taxonomy" id="2792791"/>
    <lineage>
        <taxon>Bacteria</taxon>
        <taxon>Pseudomonadati</taxon>
        <taxon>Pseudomonadota</taxon>
        <taxon>Gammaproteobacteria</taxon>
        <taxon>Chromatiales</taxon>
        <taxon>Sedimenticolaceae</taxon>
        <taxon>Candidatus Thiodiazotropha</taxon>
    </lineage>
</organism>
<dbReference type="PANTHER" id="PTHR43322">
    <property type="entry name" value="1-D-DEOXYXYLULOSE 5-PHOSPHATE SYNTHASE-RELATED"/>
    <property type="match status" value="1"/>
</dbReference>
<dbReference type="GO" id="GO:0005829">
    <property type="term" value="C:cytosol"/>
    <property type="evidence" value="ECO:0007669"/>
    <property type="project" value="TreeGrafter"/>
</dbReference>
<sequence length="588" mass="64358">MNTAINLRNIRQAKRTELPQIAGQLRNEIIAVTQARGGHYSASLCTVELALALHYVFCSPEDHLIWDTGHQCYAHKIITDRLFGFQMLRRDQGVAGFPLITESDHDTFGTGHASTSLAAAAGIASTCKDRGNWTIAIIGDAALAGGPALEALNLLDLKGLRLGIVLNDNGFSISKSVGALSRRRPNSYRLLADAMGLSYVGPLNGHDVDTIVNELLNLKEQQSFFLHLLTRKGYGDPFAERDPEAFHNIDGRSRVSITIPTRKIPKKDSKQQARPTLQKVFSDWLLDEAERNQNLCVLTPGMCYPGSLDSFREKFSENFWDVGIAEASAVTIAAGLAIGGKNPLVHIYSTFLQRAVDQLIHDVGLQNLNVGFVIDRVGLCGWDGPTHHGIFDLSFLRAVPNLTIYSVVRERDLLILLKKLAQTKSGAVAIRISKGQSLEIPTSVHLDLTNDAPARIIREGTDLTIVTHGRVLNNTLLAAEQLAELGIQSHLIEFVRLRPLLDTELATLLPTGQPLLVVEEHVESGSLGRELGVHLQTFGQAVRFCHLCIHTSVIPKGSIETQLKSVGLSMEHIVEAGRGLVTAQQRWA</sequence>
<keyword evidence="10" id="KW-0786">Thiamine pyrophosphate</keyword>
<dbReference type="Gene3D" id="3.40.50.970">
    <property type="match status" value="2"/>
</dbReference>
<comment type="cofactor">
    <cofactor evidence="1">
        <name>Mg(2+)</name>
        <dbReference type="ChEBI" id="CHEBI:18420"/>
    </cofactor>
</comment>
<dbReference type="AlphaFoldDB" id="A0A9E4N302"/>
<dbReference type="EC" id="2.2.1.7" evidence="5"/>
<evidence type="ECO:0000259" key="12">
    <source>
        <dbReference type="SMART" id="SM00861"/>
    </source>
</evidence>
<evidence type="ECO:0000256" key="8">
    <source>
        <dbReference type="ARBA" id="ARBA00022842"/>
    </source>
</evidence>
<evidence type="ECO:0000256" key="7">
    <source>
        <dbReference type="ARBA" id="ARBA00022723"/>
    </source>
</evidence>
<evidence type="ECO:0000256" key="10">
    <source>
        <dbReference type="ARBA" id="ARBA00023052"/>
    </source>
</evidence>
<dbReference type="Pfam" id="PF02779">
    <property type="entry name" value="Transket_pyr"/>
    <property type="match status" value="1"/>
</dbReference>
<evidence type="ECO:0000256" key="5">
    <source>
        <dbReference type="ARBA" id="ARBA00013150"/>
    </source>
</evidence>
<comment type="similarity">
    <text evidence="3">Belongs to the transketolase family. DXPS subfamily.</text>
</comment>
<keyword evidence="8" id="KW-0460">Magnesium</keyword>
<evidence type="ECO:0000256" key="1">
    <source>
        <dbReference type="ARBA" id="ARBA00001946"/>
    </source>
</evidence>
<comment type="subunit">
    <text evidence="4">Homodimer.</text>
</comment>
<dbReference type="Proteomes" id="UP000886667">
    <property type="component" value="Unassembled WGS sequence"/>
</dbReference>
<keyword evidence="11" id="KW-0414">Isoprene biosynthesis</keyword>
<reference evidence="13" key="1">
    <citation type="journal article" date="2021" name="Proc. Natl. Acad. Sci. U.S.A.">
        <title>Global biogeography of chemosynthetic symbionts reveals both localized and globally distributed symbiont groups. .</title>
        <authorList>
            <person name="Osvatic J.T."/>
            <person name="Wilkins L.G.E."/>
            <person name="Leibrecht L."/>
            <person name="Leray M."/>
            <person name="Zauner S."/>
            <person name="Polzin J."/>
            <person name="Camacho Y."/>
            <person name="Gros O."/>
            <person name="van Gils J.A."/>
            <person name="Eisen J.A."/>
            <person name="Petersen J.M."/>
            <person name="Yuen B."/>
        </authorList>
    </citation>
    <scope>NUCLEOTIDE SEQUENCE</scope>
    <source>
        <strain evidence="13">MAGclacostrist064TRANS</strain>
    </source>
</reference>
<dbReference type="GO" id="GO:0046872">
    <property type="term" value="F:metal ion binding"/>
    <property type="evidence" value="ECO:0007669"/>
    <property type="project" value="UniProtKB-KW"/>
</dbReference>
<keyword evidence="9" id="KW-0784">Thiamine biosynthesis</keyword>
<comment type="pathway">
    <text evidence="2">Metabolic intermediate biosynthesis; 1-deoxy-D-xylulose 5-phosphate biosynthesis; 1-deoxy-D-xylulose 5-phosphate from D-glyceraldehyde 3-phosphate and pyruvate: step 1/1.</text>
</comment>
<dbReference type="EMBL" id="JAEPCM010000262">
    <property type="protein sequence ID" value="MCG7946221.1"/>
    <property type="molecule type" value="Genomic_DNA"/>
</dbReference>
<dbReference type="SUPFAM" id="SSF52518">
    <property type="entry name" value="Thiamin diphosphate-binding fold (THDP-binding)"/>
    <property type="match status" value="2"/>
</dbReference>
<dbReference type="InterPro" id="IPR029061">
    <property type="entry name" value="THDP-binding"/>
</dbReference>
<accession>A0A9E4N302</accession>
<dbReference type="GO" id="GO:0019288">
    <property type="term" value="P:isopentenyl diphosphate biosynthetic process, methylerythritol 4-phosphate pathway"/>
    <property type="evidence" value="ECO:0007669"/>
    <property type="project" value="TreeGrafter"/>
</dbReference>
<dbReference type="CDD" id="cd07033">
    <property type="entry name" value="TPP_PYR_DXS_TK_like"/>
    <property type="match status" value="1"/>
</dbReference>
<evidence type="ECO:0000256" key="2">
    <source>
        <dbReference type="ARBA" id="ARBA00004980"/>
    </source>
</evidence>
<keyword evidence="6 13" id="KW-0808">Transferase</keyword>
<protein>
    <recommendedName>
        <fullName evidence="5">1-deoxy-D-xylulose-5-phosphate synthase</fullName>
        <ecNumber evidence="5">2.2.1.7</ecNumber>
    </recommendedName>
</protein>